<feature type="region of interest" description="Disordered" evidence="3">
    <location>
        <begin position="266"/>
        <end position="370"/>
    </location>
</feature>
<feature type="compositionally biased region" description="Basic and acidic residues" evidence="3">
    <location>
        <begin position="102"/>
        <end position="112"/>
    </location>
</feature>
<dbReference type="GO" id="GO:0005829">
    <property type="term" value="C:cytosol"/>
    <property type="evidence" value="ECO:0007669"/>
    <property type="project" value="TreeGrafter"/>
</dbReference>
<keyword evidence="4" id="KW-0966">Cell projection</keyword>
<feature type="compositionally biased region" description="Acidic residues" evidence="3">
    <location>
        <begin position="342"/>
        <end position="352"/>
    </location>
</feature>
<keyword evidence="4" id="KW-0969">Cilium</keyword>
<gene>
    <name evidence="4" type="ORF">SAMN05421742_102118</name>
</gene>
<dbReference type="EMBL" id="FNCV01000002">
    <property type="protein sequence ID" value="SDG68449.1"/>
    <property type="molecule type" value="Genomic_DNA"/>
</dbReference>
<dbReference type="STRING" id="83401.SAMN05421742_102118"/>
<evidence type="ECO:0000256" key="3">
    <source>
        <dbReference type="SAM" id="MobiDB-lite"/>
    </source>
</evidence>
<dbReference type="RefSeq" id="WP_092615591.1">
    <property type="nucleotide sequence ID" value="NZ_FNCV01000002.1"/>
</dbReference>
<dbReference type="PANTHER" id="PTHR34982">
    <property type="entry name" value="YOP PROTEINS TRANSLOCATION PROTEIN L"/>
    <property type="match status" value="1"/>
</dbReference>
<keyword evidence="1" id="KW-0813">Transport</keyword>
<dbReference type="GO" id="GO:0015031">
    <property type="term" value="P:protein transport"/>
    <property type="evidence" value="ECO:0007669"/>
    <property type="project" value="UniProtKB-KW"/>
</dbReference>
<keyword evidence="5" id="KW-1185">Reference proteome</keyword>
<feature type="compositionally biased region" description="Low complexity" evidence="3">
    <location>
        <begin position="322"/>
        <end position="332"/>
    </location>
</feature>
<dbReference type="InterPro" id="IPR051472">
    <property type="entry name" value="T3SS_Stator/FliH"/>
</dbReference>
<protein>
    <submittedName>
        <fullName evidence="4">Flagellar assembly protein FliH</fullName>
    </submittedName>
</protein>
<sequence>MTRPVIAPSATAATPPDPHGSARPEKGAPVRRFLFDRRFDRPAEATPAADNEGSEETRPLYDLYDLGDEDPALPGVDQPPESADEPEETPPPPTYSAEELEEARAEAHARGRAEAFEEMATAIDRQAADALESVAQVLPEAVRQVRALTDTAVEQAAGVAAAIARKVLPASADQVMLDELKALLASVLPDLLEEPRLVVRVHESLAETVRQRLQPMAETAGFEGRLVVIGDTLTAPGDGRVEWAGGGVERRLDRLWAQIDTALSEHLGTHPDLTETPPAGPTLGQAAPAAQPQTAPTDAGPADAEPTNAEPADAGPVDDEPTTAPTPAAAAPAEPPPAGPDADADADADAGPDTDAGAKPETDSDPPSAR</sequence>
<proteinExistence type="predicted"/>
<feature type="region of interest" description="Disordered" evidence="3">
    <location>
        <begin position="1"/>
        <end position="112"/>
    </location>
</feature>
<reference evidence="5" key="1">
    <citation type="submission" date="2016-10" db="EMBL/GenBank/DDBJ databases">
        <authorList>
            <person name="Varghese N."/>
            <person name="Submissions S."/>
        </authorList>
    </citation>
    <scope>NUCLEOTIDE SEQUENCE [LARGE SCALE GENOMIC DNA]</scope>
    <source>
        <strain evidence="5">930I</strain>
    </source>
</reference>
<evidence type="ECO:0000256" key="1">
    <source>
        <dbReference type="ARBA" id="ARBA00022448"/>
    </source>
</evidence>
<dbReference type="PANTHER" id="PTHR34982:SF1">
    <property type="entry name" value="FLAGELLAR ASSEMBLY PROTEIN FLIH"/>
    <property type="match status" value="1"/>
</dbReference>
<dbReference type="Proteomes" id="UP000217076">
    <property type="component" value="Unassembled WGS sequence"/>
</dbReference>
<evidence type="ECO:0000313" key="4">
    <source>
        <dbReference type="EMBL" id="SDG68449.1"/>
    </source>
</evidence>
<feature type="compositionally biased region" description="Low complexity" evidence="3">
    <location>
        <begin position="281"/>
        <end position="307"/>
    </location>
</feature>
<evidence type="ECO:0000256" key="2">
    <source>
        <dbReference type="ARBA" id="ARBA00022927"/>
    </source>
</evidence>
<organism evidence="4 5">
    <name type="scientific">Roseospirillum parvum</name>
    <dbReference type="NCBI Taxonomy" id="83401"/>
    <lineage>
        <taxon>Bacteria</taxon>
        <taxon>Pseudomonadati</taxon>
        <taxon>Pseudomonadota</taxon>
        <taxon>Alphaproteobacteria</taxon>
        <taxon>Rhodospirillales</taxon>
        <taxon>Rhodospirillaceae</taxon>
        <taxon>Roseospirillum</taxon>
    </lineage>
</organism>
<evidence type="ECO:0000313" key="5">
    <source>
        <dbReference type="Proteomes" id="UP000217076"/>
    </source>
</evidence>
<keyword evidence="4" id="KW-0282">Flagellum</keyword>
<keyword evidence="2" id="KW-0653">Protein transport</keyword>
<dbReference type="OrthoDB" id="7304298at2"/>
<dbReference type="AlphaFoldDB" id="A0A1G7W9D3"/>
<accession>A0A1G7W9D3</accession>
<feature type="compositionally biased region" description="Basic and acidic residues" evidence="3">
    <location>
        <begin position="20"/>
        <end position="43"/>
    </location>
</feature>
<name>A0A1G7W9D3_9PROT</name>